<proteinExistence type="predicted"/>
<evidence type="ECO:0000313" key="2">
    <source>
        <dbReference type="Proteomes" id="UP000033400"/>
    </source>
</evidence>
<dbReference type="OrthoDB" id="6922063at2"/>
<sequence>MSIIEQLVSHESLDDIVTVFALIKAPPHLDMMIGRYKPEAIRHGELQLAYTRLFEMGVLAKGEKGLATKGPNWKAPKFVTEKRYG</sequence>
<comment type="caution">
    <text evidence="1">The sequence shown here is derived from an EMBL/GenBank/DDBJ whole genome shotgun (WGS) entry which is preliminary data.</text>
</comment>
<dbReference type="EMBL" id="LACH01000007">
    <property type="protein sequence ID" value="KJZ67021.1"/>
    <property type="molecule type" value="Genomic_DNA"/>
</dbReference>
<name>A0A0F4VE25_PSEFL</name>
<protein>
    <recommendedName>
        <fullName evidence="3">Immunity protein</fullName>
    </recommendedName>
</protein>
<accession>A0A0F4VE25</accession>
<dbReference type="Proteomes" id="UP000033400">
    <property type="component" value="Unassembled WGS sequence"/>
</dbReference>
<gene>
    <name evidence="1" type="ORF">VD17_04960</name>
</gene>
<dbReference type="AlphaFoldDB" id="A0A0F4VE25"/>
<evidence type="ECO:0008006" key="3">
    <source>
        <dbReference type="Google" id="ProtNLM"/>
    </source>
</evidence>
<reference evidence="1 2" key="1">
    <citation type="submission" date="2015-03" db="EMBL/GenBank/DDBJ databases">
        <title>Comparative genomics of Pseudomonas insights into diversity of traits involved in vanlence and defense.</title>
        <authorList>
            <person name="Qin Y."/>
        </authorList>
    </citation>
    <scope>NUCLEOTIDE SEQUENCE [LARGE SCALE GENOMIC DNA]</scope>
    <source>
        <strain evidence="1 2">H24</strain>
    </source>
</reference>
<dbReference type="RefSeq" id="WP_046052918.1">
    <property type="nucleotide sequence ID" value="NZ_LACH01000007.1"/>
</dbReference>
<evidence type="ECO:0000313" key="1">
    <source>
        <dbReference type="EMBL" id="KJZ67021.1"/>
    </source>
</evidence>
<dbReference type="PATRIC" id="fig|294.133.peg.5407"/>
<organism evidence="1 2">
    <name type="scientific">Pseudomonas fluorescens</name>
    <dbReference type="NCBI Taxonomy" id="294"/>
    <lineage>
        <taxon>Bacteria</taxon>
        <taxon>Pseudomonadati</taxon>
        <taxon>Pseudomonadota</taxon>
        <taxon>Gammaproteobacteria</taxon>
        <taxon>Pseudomonadales</taxon>
        <taxon>Pseudomonadaceae</taxon>
        <taxon>Pseudomonas</taxon>
    </lineage>
</organism>